<evidence type="ECO:0000313" key="1">
    <source>
        <dbReference type="EMBL" id="KAL2463678.1"/>
    </source>
</evidence>
<evidence type="ECO:0000313" key="2">
    <source>
        <dbReference type="Proteomes" id="UP001604277"/>
    </source>
</evidence>
<gene>
    <name evidence="1" type="ORF">Fot_53334</name>
</gene>
<sequence>MKATTILSIRGKSRMRSPPTCVRGFLTRRVVKRGMCMSGRDLKESQHANPQDKPTQYFSENLSHTEIELALPDDFSPRHLRPYQLAYVPGGKQLPFFTCNRNSLDLILTYPTFL</sequence>
<reference evidence="2" key="1">
    <citation type="submission" date="2024-07" db="EMBL/GenBank/DDBJ databases">
        <title>Two chromosome-level genome assemblies of Korean endemic species Abeliophyllum distichum and Forsythia ovata (Oleaceae).</title>
        <authorList>
            <person name="Jang H."/>
        </authorList>
    </citation>
    <scope>NUCLEOTIDE SEQUENCE [LARGE SCALE GENOMIC DNA]</scope>
</reference>
<proteinExistence type="predicted"/>
<protein>
    <submittedName>
        <fullName evidence="1">Uncharacterized protein</fullName>
    </submittedName>
</protein>
<dbReference type="AlphaFoldDB" id="A0ABD1PID8"/>
<keyword evidence="2" id="KW-1185">Reference proteome</keyword>
<dbReference type="EMBL" id="JBFOLJ010000019">
    <property type="protein sequence ID" value="KAL2463678.1"/>
    <property type="molecule type" value="Genomic_DNA"/>
</dbReference>
<accession>A0ABD1PID8</accession>
<organism evidence="1 2">
    <name type="scientific">Forsythia ovata</name>
    <dbReference type="NCBI Taxonomy" id="205694"/>
    <lineage>
        <taxon>Eukaryota</taxon>
        <taxon>Viridiplantae</taxon>
        <taxon>Streptophyta</taxon>
        <taxon>Embryophyta</taxon>
        <taxon>Tracheophyta</taxon>
        <taxon>Spermatophyta</taxon>
        <taxon>Magnoliopsida</taxon>
        <taxon>eudicotyledons</taxon>
        <taxon>Gunneridae</taxon>
        <taxon>Pentapetalae</taxon>
        <taxon>asterids</taxon>
        <taxon>lamiids</taxon>
        <taxon>Lamiales</taxon>
        <taxon>Oleaceae</taxon>
        <taxon>Forsythieae</taxon>
        <taxon>Forsythia</taxon>
    </lineage>
</organism>
<name>A0ABD1PID8_9LAMI</name>
<dbReference type="Proteomes" id="UP001604277">
    <property type="component" value="Unassembled WGS sequence"/>
</dbReference>
<comment type="caution">
    <text evidence="1">The sequence shown here is derived from an EMBL/GenBank/DDBJ whole genome shotgun (WGS) entry which is preliminary data.</text>
</comment>